<dbReference type="Gene3D" id="3.30.565.10">
    <property type="entry name" value="Histidine kinase-like ATPase, C-terminal domain"/>
    <property type="match status" value="1"/>
</dbReference>
<keyword evidence="3 6" id="KW-0597">Phosphoprotein</keyword>
<comment type="catalytic activity">
    <reaction evidence="1">
        <text>ATP + protein L-histidine = ADP + protein N-phospho-L-histidine.</text>
        <dbReference type="EC" id="2.7.13.3"/>
    </reaction>
</comment>
<dbReference type="SMART" id="SM00387">
    <property type="entry name" value="HATPase_c"/>
    <property type="match status" value="1"/>
</dbReference>
<dbReference type="PANTHER" id="PTHR43047">
    <property type="entry name" value="TWO-COMPONENT HISTIDINE PROTEIN KINASE"/>
    <property type="match status" value="1"/>
</dbReference>
<feature type="domain" description="Response regulatory" evidence="8">
    <location>
        <begin position="542"/>
        <end position="660"/>
    </location>
</feature>
<feature type="modified residue" description="4-aspartylphosphate" evidence="6">
    <location>
        <position position="56"/>
    </location>
</feature>
<feature type="domain" description="Histidine kinase" evidence="7">
    <location>
        <begin position="306"/>
        <end position="522"/>
    </location>
</feature>
<evidence type="ECO:0000256" key="4">
    <source>
        <dbReference type="ARBA" id="ARBA00022679"/>
    </source>
</evidence>
<sequence>MSEADALILNVDDDEAGRYAKTRILTRAGLRVAEAATGAEALEKAATLGPALVLLDVKLPDISGIEVCRRIKRAHPATLVLQISVAAISGADRVRGLEGGADSYLTQPVAPDELIAVIRALLRMQAAESALRQLNATLEARVAERTADLATVNKRLVAEIAERQRAEAMAEALYRRTPLPLHCLDASAHLLIVSDRWLEFLGYAARHEVIGRHITEFMPAEAAHRFREVVWPMVLTADGCDDMEIQLRRRDGTVVDILVSVRTERAPSGRFLRSMAALVDVTARKRAEEGLRQAQKMEVFGQLAGGIAHDMNNVLQTVLSGTRMLGLQAEDAAMVRRLSGLVSDAAERGAAIARRLLTFARRGELRAAHLDVAALLENVREVLSYTLGGRTEVAVEGAPRAGELIVFADKPQLETVLLNLAINARDAMPRGGTVTLSARMVPPAGEEWPRVALAVRDHGAGMSPATLARATEPFFTTKPKGQGTGLGLAMARNFAEQSGGDLVIDTEPGQGTTVTLFLPVSQAAEPDVAPAHPAPLATPSARLLVVDDDPLVRSVLGAVFERLGHRAEVLESGEEALRRLQDGAPCDLLLTDLTMPGLTGIDLLREARRQRPGLPCILLTGNLDEEATLAVTALSEGGPFAVLRKPMAPDSLGAAVDTLLSSQARAG</sequence>
<dbReference type="OrthoDB" id="9796100at2"/>
<evidence type="ECO:0000256" key="6">
    <source>
        <dbReference type="PROSITE-ProRule" id="PRU00169"/>
    </source>
</evidence>
<dbReference type="PROSITE" id="PS50109">
    <property type="entry name" value="HIS_KIN"/>
    <property type="match status" value="1"/>
</dbReference>
<dbReference type="Gene3D" id="3.30.450.20">
    <property type="entry name" value="PAS domain"/>
    <property type="match status" value="1"/>
</dbReference>
<dbReference type="InterPro" id="IPR003594">
    <property type="entry name" value="HATPase_dom"/>
</dbReference>
<dbReference type="PROSITE" id="PS50110">
    <property type="entry name" value="RESPONSE_REGULATORY"/>
    <property type="match status" value="2"/>
</dbReference>
<organism evidence="10 11">
    <name type="scientific">Teichococcus coralli</name>
    <dbReference type="NCBI Taxonomy" id="2545983"/>
    <lineage>
        <taxon>Bacteria</taxon>
        <taxon>Pseudomonadati</taxon>
        <taxon>Pseudomonadota</taxon>
        <taxon>Alphaproteobacteria</taxon>
        <taxon>Acetobacterales</taxon>
        <taxon>Roseomonadaceae</taxon>
        <taxon>Roseomonas</taxon>
    </lineage>
</organism>
<feature type="domain" description="PAC" evidence="9">
    <location>
        <begin position="241"/>
        <end position="293"/>
    </location>
</feature>
<dbReference type="Gene3D" id="3.40.50.2300">
    <property type="match status" value="2"/>
</dbReference>
<dbReference type="PRINTS" id="PR00344">
    <property type="entry name" value="BCTRLSENSOR"/>
</dbReference>
<dbReference type="GO" id="GO:0005886">
    <property type="term" value="C:plasma membrane"/>
    <property type="evidence" value="ECO:0007669"/>
    <property type="project" value="TreeGrafter"/>
</dbReference>
<evidence type="ECO:0000259" key="8">
    <source>
        <dbReference type="PROSITE" id="PS50110"/>
    </source>
</evidence>
<dbReference type="EMBL" id="SNVJ01000006">
    <property type="protein sequence ID" value="MXP63502.1"/>
    <property type="molecule type" value="Genomic_DNA"/>
</dbReference>
<dbReference type="PROSITE" id="PS50113">
    <property type="entry name" value="PAC"/>
    <property type="match status" value="1"/>
</dbReference>
<dbReference type="InterPro" id="IPR004358">
    <property type="entry name" value="Sig_transdc_His_kin-like_C"/>
</dbReference>
<dbReference type="Pfam" id="PF02518">
    <property type="entry name" value="HATPase_c"/>
    <property type="match status" value="1"/>
</dbReference>
<dbReference type="CDD" id="cd00156">
    <property type="entry name" value="REC"/>
    <property type="match status" value="1"/>
</dbReference>
<evidence type="ECO:0000313" key="10">
    <source>
        <dbReference type="EMBL" id="MXP63502.1"/>
    </source>
</evidence>
<proteinExistence type="predicted"/>
<name>A0A845BDY6_9PROT</name>
<dbReference type="CDD" id="cd00130">
    <property type="entry name" value="PAS"/>
    <property type="match status" value="1"/>
</dbReference>
<dbReference type="CDD" id="cd00082">
    <property type="entry name" value="HisKA"/>
    <property type="match status" value="1"/>
</dbReference>
<dbReference type="InterPro" id="IPR036890">
    <property type="entry name" value="HATPase_C_sf"/>
</dbReference>
<evidence type="ECO:0000256" key="1">
    <source>
        <dbReference type="ARBA" id="ARBA00000085"/>
    </source>
</evidence>
<dbReference type="SUPFAM" id="SSF52172">
    <property type="entry name" value="CheY-like"/>
    <property type="match status" value="2"/>
</dbReference>
<dbReference type="SUPFAM" id="SSF47384">
    <property type="entry name" value="Homodimeric domain of signal transducing histidine kinase"/>
    <property type="match status" value="1"/>
</dbReference>
<evidence type="ECO:0000256" key="3">
    <source>
        <dbReference type="ARBA" id="ARBA00022553"/>
    </source>
</evidence>
<keyword evidence="5 10" id="KW-0418">Kinase</keyword>
<dbReference type="Gene3D" id="1.10.287.130">
    <property type="match status" value="1"/>
</dbReference>
<dbReference type="InterPro" id="IPR000014">
    <property type="entry name" value="PAS"/>
</dbReference>
<dbReference type="NCBIfam" id="TIGR00229">
    <property type="entry name" value="sensory_box"/>
    <property type="match status" value="1"/>
</dbReference>
<evidence type="ECO:0000259" key="7">
    <source>
        <dbReference type="PROSITE" id="PS50109"/>
    </source>
</evidence>
<dbReference type="SMART" id="SM00086">
    <property type="entry name" value="PAC"/>
    <property type="match status" value="1"/>
</dbReference>
<gene>
    <name evidence="10" type="ORF">E0493_09090</name>
</gene>
<reference evidence="10 11" key="1">
    <citation type="submission" date="2019-03" db="EMBL/GenBank/DDBJ databases">
        <title>Roseomonas sp. a novel Roseomonas species isolated from Sea whip Gorgonian.</title>
        <authorList>
            <person name="Li F."/>
            <person name="Pan X."/>
            <person name="Huang S."/>
            <person name="Li Z."/>
            <person name="Meng B."/>
        </authorList>
    </citation>
    <scope>NUCLEOTIDE SEQUENCE [LARGE SCALE GENOMIC DNA]</scope>
    <source>
        <strain evidence="10 11">M0104</strain>
    </source>
</reference>
<dbReference type="InterPro" id="IPR001610">
    <property type="entry name" value="PAC"/>
</dbReference>
<feature type="modified residue" description="4-aspartylphosphate" evidence="6">
    <location>
        <position position="592"/>
    </location>
</feature>
<dbReference type="AlphaFoldDB" id="A0A845BDY6"/>
<dbReference type="Proteomes" id="UP000460715">
    <property type="component" value="Unassembled WGS sequence"/>
</dbReference>
<dbReference type="GO" id="GO:0009927">
    <property type="term" value="F:histidine phosphotransfer kinase activity"/>
    <property type="evidence" value="ECO:0007669"/>
    <property type="project" value="TreeGrafter"/>
</dbReference>
<dbReference type="EC" id="2.7.13.3" evidence="2"/>
<dbReference type="SUPFAM" id="SSF55874">
    <property type="entry name" value="ATPase domain of HSP90 chaperone/DNA topoisomerase II/histidine kinase"/>
    <property type="match status" value="1"/>
</dbReference>
<dbReference type="InterPro" id="IPR036097">
    <property type="entry name" value="HisK_dim/P_sf"/>
</dbReference>
<dbReference type="InterPro" id="IPR011006">
    <property type="entry name" value="CheY-like_superfamily"/>
</dbReference>
<evidence type="ECO:0000256" key="2">
    <source>
        <dbReference type="ARBA" id="ARBA00012438"/>
    </source>
</evidence>
<dbReference type="RefSeq" id="WP_160936627.1">
    <property type="nucleotide sequence ID" value="NZ_SNVJ01000006.1"/>
</dbReference>
<dbReference type="InterPro" id="IPR035965">
    <property type="entry name" value="PAS-like_dom_sf"/>
</dbReference>
<feature type="domain" description="Response regulatory" evidence="8">
    <location>
        <begin position="7"/>
        <end position="122"/>
    </location>
</feature>
<evidence type="ECO:0000256" key="5">
    <source>
        <dbReference type="ARBA" id="ARBA00022777"/>
    </source>
</evidence>
<dbReference type="SUPFAM" id="SSF55785">
    <property type="entry name" value="PYP-like sensor domain (PAS domain)"/>
    <property type="match status" value="1"/>
</dbReference>
<dbReference type="GO" id="GO:0000155">
    <property type="term" value="F:phosphorelay sensor kinase activity"/>
    <property type="evidence" value="ECO:0007669"/>
    <property type="project" value="InterPro"/>
</dbReference>
<dbReference type="Pfam" id="PF13426">
    <property type="entry name" value="PAS_9"/>
    <property type="match status" value="1"/>
</dbReference>
<evidence type="ECO:0000259" key="9">
    <source>
        <dbReference type="PROSITE" id="PS50113"/>
    </source>
</evidence>
<dbReference type="InterPro" id="IPR005467">
    <property type="entry name" value="His_kinase_dom"/>
</dbReference>
<evidence type="ECO:0000313" key="11">
    <source>
        <dbReference type="Proteomes" id="UP000460715"/>
    </source>
</evidence>
<accession>A0A845BDY6</accession>
<dbReference type="CDD" id="cd17574">
    <property type="entry name" value="REC_OmpR"/>
    <property type="match status" value="1"/>
</dbReference>
<dbReference type="InterPro" id="IPR003661">
    <property type="entry name" value="HisK_dim/P_dom"/>
</dbReference>
<keyword evidence="11" id="KW-1185">Reference proteome</keyword>
<dbReference type="Pfam" id="PF00072">
    <property type="entry name" value="Response_reg"/>
    <property type="match status" value="2"/>
</dbReference>
<protein>
    <recommendedName>
        <fullName evidence="2">histidine kinase</fullName>
        <ecNumber evidence="2">2.7.13.3</ecNumber>
    </recommendedName>
</protein>
<dbReference type="SMART" id="SM00448">
    <property type="entry name" value="REC"/>
    <property type="match status" value="2"/>
</dbReference>
<dbReference type="PANTHER" id="PTHR43047:SF72">
    <property type="entry name" value="OSMOSENSING HISTIDINE PROTEIN KINASE SLN1"/>
    <property type="match status" value="1"/>
</dbReference>
<dbReference type="InterPro" id="IPR000700">
    <property type="entry name" value="PAS-assoc_C"/>
</dbReference>
<comment type="caution">
    <text evidence="10">The sequence shown here is derived from an EMBL/GenBank/DDBJ whole genome shotgun (WGS) entry which is preliminary data.</text>
</comment>
<dbReference type="InterPro" id="IPR001789">
    <property type="entry name" value="Sig_transdc_resp-reg_receiver"/>
</dbReference>
<keyword evidence="4" id="KW-0808">Transferase</keyword>